<dbReference type="KEGG" id="ladl:NCTC12735_00676"/>
<dbReference type="STRING" id="45056.Lade_1535"/>
<dbReference type="Pfam" id="PF13657">
    <property type="entry name" value="Couple_hipA"/>
    <property type="match status" value="1"/>
</dbReference>
<evidence type="ECO:0000256" key="2">
    <source>
        <dbReference type="ARBA" id="ARBA00022679"/>
    </source>
</evidence>
<dbReference type="PANTHER" id="PTHR37419">
    <property type="entry name" value="SERINE/THREONINE-PROTEIN KINASE TOXIN HIPA"/>
    <property type="match status" value="1"/>
</dbReference>
<feature type="domain" description="HipA-like C-terminal" evidence="4">
    <location>
        <begin position="153"/>
        <end position="402"/>
    </location>
</feature>
<evidence type="ECO:0000313" key="7">
    <source>
        <dbReference type="EMBL" id="VEH85054.1"/>
    </source>
</evidence>
<dbReference type="Proteomes" id="UP000281170">
    <property type="component" value="Plasmid 11"/>
</dbReference>
<keyword evidence="7" id="KW-0614">Plasmid</keyword>
<dbReference type="EMBL" id="LNKA01000009">
    <property type="protein sequence ID" value="KTC65162.1"/>
    <property type="molecule type" value="Genomic_DNA"/>
</dbReference>
<dbReference type="InterPro" id="IPR017508">
    <property type="entry name" value="HipA_N1"/>
</dbReference>
<dbReference type="PANTHER" id="PTHR37419:SF1">
    <property type="entry name" value="SERINE_THREONINE-PROTEIN KINASE TOXIN HIPA"/>
    <property type="match status" value="1"/>
</dbReference>
<dbReference type="EMBL" id="LR134420">
    <property type="protein sequence ID" value="VEH85054.1"/>
    <property type="molecule type" value="Genomic_DNA"/>
</dbReference>
<dbReference type="GO" id="GO:0005829">
    <property type="term" value="C:cytosol"/>
    <property type="evidence" value="ECO:0007669"/>
    <property type="project" value="TreeGrafter"/>
</dbReference>
<keyword evidence="8" id="KW-1185">Reference proteome</keyword>
<evidence type="ECO:0000256" key="3">
    <source>
        <dbReference type="ARBA" id="ARBA00022777"/>
    </source>
</evidence>
<feature type="domain" description="HipA N-terminal subdomain 1" evidence="5">
    <location>
        <begin position="10"/>
        <end position="109"/>
    </location>
</feature>
<keyword evidence="2 7" id="KW-0808">Transferase</keyword>
<sequence>MGRKRFYSELYVYMNGLEVGRLRRESLGQLIFQYNDDWLNSEIARPISLSMPLTEVPYKGYVVECYFENLLPDNDIIRNRIQKRFHTSSTQCFDLLSYIGKDCVGALQLLTTPLEANIKKICAVSIKEDDIATLLKGYETAPLGMHANSEFRISIAGAQEKTALLWYQDQWCLPQGTTPTSHIIKLPIGKIIHAGIDLSESIENEWLCLQILSAYGLPVNHAEIVQFADTKTLVVQRFDRVWAQSGEWIIRLPQEDFCQVLAIPPGLKYESDGGPGIKSIMDILQNAEQAVIEREKFFKTVFLFWVLGAIDGHAKNFSILLKAEGRFSLTPIYDVMSAYPLAEKRELEWKKLKMAMALRSSTTHYTWETLLIRHWLTMARKCNFPEQKMKEIIVSTFDKMEDVIAQVEKKLPSNFPLQMSEAIFAGMRKIKARFGASQT</sequence>
<dbReference type="InterPro" id="IPR052028">
    <property type="entry name" value="HipA_Ser/Thr_kinase"/>
</dbReference>
<dbReference type="Gene3D" id="1.10.1070.20">
    <property type="match status" value="1"/>
</dbReference>
<dbReference type="GO" id="GO:0004674">
    <property type="term" value="F:protein serine/threonine kinase activity"/>
    <property type="evidence" value="ECO:0007669"/>
    <property type="project" value="UniProtKB-EC"/>
</dbReference>
<protein>
    <submittedName>
        <fullName evidence="6">HipA protein, DNA binding regulator</fullName>
        <ecNumber evidence="7">2.7.11.1</ecNumber>
    </submittedName>
</protein>
<dbReference type="AlphaFoldDB" id="A0A0W0R2B4"/>
<evidence type="ECO:0000313" key="8">
    <source>
        <dbReference type="Proteomes" id="UP000054859"/>
    </source>
</evidence>
<evidence type="ECO:0000259" key="4">
    <source>
        <dbReference type="Pfam" id="PF07804"/>
    </source>
</evidence>
<accession>A0A0W0R2B4</accession>
<dbReference type="NCBIfam" id="TIGR03071">
    <property type="entry name" value="couple_hipA"/>
    <property type="match status" value="1"/>
</dbReference>
<organism evidence="6 8">
    <name type="scientific">Legionella adelaidensis</name>
    <dbReference type="NCBI Taxonomy" id="45056"/>
    <lineage>
        <taxon>Bacteria</taxon>
        <taxon>Pseudomonadati</taxon>
        <taxon>Pseudomonadota</taxon>
        <taxon>Gammaproteobacteria</taxon>
        <taxon>Legionellales</taxon>
        <taxon>Legionellaceae</taxon>
        <taxon>Legionella</taxon>
    </lineage>
</organism>
<evidence type="ECO:0000256" key="1">
    <source>
        <dbReference type="ARBA" id="ARBA00010164"/>
    </source>
</evidence>
<dbReference type="CDD" id="cd17808">
    <property type="entry name" value="HipA_Ec_like"/>
    <property type="match status" value="1"/>
</dbReference>
<keyword evidence="3" id="KW-0418">Kinase</keyword>
<name>A0A0W0R2B4_9GAMM</name>
<dbReference type="PATRIC" id="fig|45056.6.peg.1586"/>
<reference evidence="6 8" key="1">
    <citation type="submission" date="2015-11" db="EMBL/GenBank/DDBJ databases">
        <title>Identification of large and diverse effector repertoires of 38 Legionella species.</title>
        <authorList>
            <person name="Burstein D."/>
            <person name="Amaro F."/>
            <person name="Zusman T."/>
            <person name="Lifshitz Z."/>
            <person name="Cohen O."/>
            <person name="Gilbert J.A."/>
            <person name="Pupko T."/>
            <person name="Shuman H.A."/>
            <person name="Segal G."/>
        </authorList>
    </citation>
    <scope>NUCLEOTIDE SEQUENCE [LARGE SCALE GENOMIC DNA]</scope>
    <source>
        <strain evidence="6 8">1762-AUS-E</strain>
    </source>
</reference>
<evidence type="ECO:0000259" key="5">
    <source>
        <dbReference type="Pfam" id="PF13657"/>
    </source>
</evidence>
<dbReference type="RefSeq" id="WP_058462623.1">
    <property type="nucleotide sequence ID" value="NZ_CAAAHS010000015.1"/>
</dbReference>
<comment type="similarity">
    <text evidence="1">Belongs to the HipA Ser/Thr kinase family.</text>
</comment>
<dbReference type="OrthoDB" id="9805913at2"/>
<proteinExistence type="inferred from homology"/>
<dbReference type="InterPro" id="IPR012893">
    <property type="entry name" value="HipA-like_C"/>
</dbReference>
<evidence type="ECO:0000313" key="9">
    <source>
        <dbReference type="Proteomes" id="UP000281170"/>
    </source>
</evidence>
<geneLocation type="plasmid" evidence="7 9">
    <name>11</name>
</geneLocation>
<dbReference type="EC" id="2.7.11.1" evidence="7"/>
<dbReference type="Pfam" id="PF07804">
    <property type="entry name" value="HipA_C"/>
    <property type="match status" value="1"/>
</dbReference>
<gene>
    <name evidence="6" type="primary">hipA</name>
    <name evidence="7" type="synonym">hipA_2</name>
    <name evidence="6" type="ORF">Lade_1535</name>
    <name evidence="7" type="ORF">NCTC12735_00676</name>
</gene>
<dbReference type="Proteomes" id="UP000054859">
    <property type="component" value="Unassembled WGS sequence"/>
</dbReference>
<reference evidence="7 9" key="2">
    <citation type="submission" date="2018-12" db="EMBL/GenBank/DDBJ databases">
        <authorList>
            <consortium name="Pathogen Informatics"/>
        </authorList>
    </citation>
    <scope>NUCLEOTIDE SEQUENCE [LARGE SCALE GENOMIC DNA]</scope>
    <source>
        <strain evidence="7 9">NCTC12735</strain>
        <plasmid evidence="9">11</plasmid>
    </source>
</reference>
<evidence type="ECO:0000313" key="6">
    <source>
        <dbReference type="EMBL" id="KTC65162.1"/>
    </source>
</evidence>